<dbReference type="AlphaFoldDB" id="A0AAF0RDJ1"/>
<sequence>MQNPTNSGLRDLNRIENSKTVSSITCEREFSLLCSNLDLSLEPSILGGSYNQCFKGHVTSRT</sequence>
<accession>A0AAF0RDJ1</accession>
<evidence type="ECO:0000313" key="1">
    <source>
        <dbReference type="EMBL" id="WMV36619.1"/>
    </source>
</evidence>
<gene>
    <name evidence="1" type="ORF">MTR67_030004</name>
</gene>
<reference evidence="1" key="1">
    <citation type="submission" date="2023-08" db="EMBL/GenBank/DDBJ databases">
        <title>A de novo genome assembly of Solanum verrucosum Schlechtendal, a Mexican diploid species geographically isolated from the other diploid A-genome species in potato relatives.</title>
        <authorList>
            <person name="Hosaka K."/>
        </authorList>
    </citation>
    <scope>NUCLEOTIDE SEQUENCE</scope>
    <source>
        <tissue evidence="1">Young leaves</tissue>
    </source>
</reference>
<keyword evidence="2" id="KW-1185">Reference proteome</keyword>
<organism evidence="1 2">
    <name type="scientific">Solanum verrucosum</name>
    <dbReference type="NCBI Taxonomy" id="315347"/>
    <lineage>
        <taxon>Eukaryota</taxon>
        <taxon>Viridiplantae</taxon>
        <taxon>Streptophyta</taxon>
        <taxon>Embryophyta</taxon>
        <taxon>Tracheophyta</taxon>
        <taxon>Spermatophyta</taxon>
        <taxon>Magnoliopsida</taxon>
        <taxon>eudicotyledons</taxon>
        <taxon>Gunneridae</taxon>
        <taxon>Pentapetalae</taxon>
        <taxon>asterids</taxon>
        <taxon>lamiids</taxon>
        <taxon>Solanales</taxon>
        <taxon>Solanaceae</taxon>
        <taxon>Solanoideae</taxon>
        <taxon>Solaneae</taxon>
        <taxon>Solanum</taxon>
    </lineage>
</organism>
<proteinExistence type="predicted"/>
<dbReference type="EMBL" id="CP133618">
    <property type="protein sequence ID" value="WMV36619.1"/>
    <property type="molecule type" value="Genomic_DNA"/>
</dbReference>
<protein>
    <submittedName>
        <fullName evidence="1">Uncharacterized protein</fullName>
    </submittedName>
</protein>
<name>A0AAF0RDJ1_SOLVR</name>
<evidence type="ECO:0000313" key="2">
    <source>
        <dbReference type="Proteomes" id="UP001234989"/>
    </source>
</evidence>
<dbReference type="Proteomes" id="UP001234989">
    <property type="component" value="Chromosome 7"/>
</dbReference>